<sequence>MGSLEELQSSTGQVQFTFDKTHPCGEPVEEPVGSDGTIYLFYIYNYCRTLNELKLLCKEERTEIPNSRCAMQTNINQIVCSCNCSKMWFFKELTQWGQYK</sequence>
<organism evidence="1 2">
    <name type="scientific">Xenotaenia resolanae</name>
    <dbReference type="NCBI Taxonomy" id="208358"/>
    <lineage>
        <taxon>Eukaryota</taxon>
        <taxon>Metazoa</taxon>
        <taxon>Chordata</taxon>
        <taxon>Craniata</taxon>
        <taxon>Vertebrata</taxon>
        <taxon>Euteleostomi</taxon>
        <taxon>Actinopterygii</taxon>
        <taxon>Neopterygii</taxon>
        <taxon>Teleostei</taxon>
        <taxon>Neoteleostei</taxon>
        <taxon>Acanthomorphata</taxon>
        <taxon>Ovalentaria</taxon>
        <taxon>Atherinomorphae</taxon>
        <taxon>Cyprinodontiformes</taxon>
        <taxon>Goodeidae</taxon>
        <taxon>Xenotaenia</taxon>
    </lineage>
</organism>
<evidence type="ECO:0000313" key="1">
    <source>
        <dbReference type="EMBL" id="MEQ2270213.1"/>
    </source>
</evidence>
<gene>
    <name evidence="1" type="ORF">XENORESO_017354</name>
</gene>
<comment type="caution">
    <text evidence="1">The sequence shown here is derived from an EMBL/GenBank/DDBJ whole genome shotgun (WGS) entry which is preliminary data.</text>
</comment>
<dbReference type="Proteomes" id="UP001444071">
    <property type="component" value="Unassembled WGS sequence"/>
</dbReference>
<dbReference type="EMBL" id="JAHRIM010055958">
    <property type="protein sequence ID" value="MEQ2270213.1"/>
    <property type="molecule type" value="Genomic_DNA"/>
</dbReference>
<protein>
    <submittedName>
        <fullName evidence="1">Uncharacterized protein</fullName>
    </submittedName>
</protein>
<name>A0ABV0WKR4_9TELE</name>
<accession>A0ABV0WKR4</accession>
<proteinExistence type="predicted"/>
<evidence type="ECO:0000313" key="2">
    <source>
        <dbReference type="Proteomes" id="UP001444071"/>
    </source>
</evidence>
<reference evidence="1 2" key="1">
    <citation type="submission" date="2021-06" db="EMBL/GenBank/DDBJ databases">
        <authorList>
            <person name="Palmer J.M."/>
        </authorList>
    </citation>
    <scope>NUCLEOTIDE SEQUENCE [LARGE SCALE GENOMIC DNA]</scope>
    <source>
        <strain evidence="1 2">XR_2019</strain>
        <tissue evidence="1">Muscle</tissue>
    </source>
</reference>
<keyword evidence="2" id="KW-1185">Reference proteome</keyword>